<organism evidence="1 2">
    <name type="scientific">Araneus ventricosus</name>
    <name type="common">Orbweaver spider</name>
    <name type="synonym">Epeira ventricosa</name>
    <dbReference type="NCBI Taxonomy" id="182803"/>
    <lineage>
        <taxon>Eukaryota</taxon>
        <taxon>Metazoa</taxon>
        <taxon>Ecdysozoa</taxon>
        <taxon>Arthropoda</taxon>
        <taxon>Chelicerata</taxon>
        <taxon>Arachnida</taxon>
        <taxon>Araneae</taxon>
        <taxon>Araneomorphae</taxon>
        <taxon>Entelegynae</taxon>
        <taxon>Araneoidea</taxon>
        <taxon>Araneidae</taxon>
        <taxon>Araneus</taxon>
    </lineage>
</organism>
<dbReference type="AlphaFoldDB" id="A0A4Y2AWH2"/>
<comment type="caution">
    <text evidence="1">The sequence shown here is derived from an EMBL/GenBank/DDBJ whole genome shotgun (WGS) entry which is preliminary data.</text>
</comment>
<name>A0A4Y2AWH2_ARAVE</name>
<evidence type="ECO:0000313" key="2">
    <source>
        <dbReference type="Proteomes" id="UP000499080"/>
    </source>
</evidence>
<proteinExistence type="predicted"/>
<dbReference type="Proteomes" id="UP000499080">
    <property type="component" value="Unassembled WGS sequence"/>
</dbReference>
<keyword evidence="2" id="KW-1185">Reference proteome</keyword>
<reference evidence="1 2" key="1">
    <citation type="journal article" date="2019" name="Sci. Rep.">
        <title>Orb-weaving spider Araneus ventricosus genome elucidates the spidroin gene catalogue.</title>
        <authorList>
            <person name="Kono N."/>
            <person name="Nakamura H."/>
            <person name="Ohtoshi R."/>
            <person name="Moran D.A.P."/>
            <person name="Shinohara A."/>
            <person name="Yoshida Y."/>
            <person name="Fujiwara M."/>
            <person name="Mori M."/>
            <person name="Tomita M."/>
            <person name="Arakawa K."/>
        </authorList>
    </citation>
    <scope>NUCLEOTIDE SEQUENCE [LARGE SCALE GENOMIC DNA]</scope>
</reference>
<gene>
    <name evidence="1" type="ORF">AVEN_117169_1</name>
</gene>
<sequence>MSGRRISKRALASPGDIVMVGLWVPPPVTVRNFFGKGRAVAGDRPVGLRPQYLSYCSGCHSGFPDATARRGDPGFWFPTLAKLFG</sequence>
<dbReference type="EMBL" id="BGPR01000037">
    <property type="protein sequence ID" value="GBL84402.1"/>
    <property type="molecule type" value="Genomic_DNA"/>
</dbReference>
<accession>A0A4Y2AWH2</accession>
<protein>
    <submittedName>
        <fullName evidence="1">Uncharacterized protein</fullName>
    </submittedName>
</protein>
<evidence type="ECO:0000313" key="1">
    <source>
        <dbReference type="EMBL" id="GBL84402.1"/>
    </source>
</evidence>